<evidence type="ECO:0000256" key="1">
    <source>
        <dbReference type="ARBA" id="ARBA00004123"/>
    </source>
</evidence>
<feature type="region of interest" description="Disordered" evidence="8">
    <location>
        <begin position="189"/>
        <end position="233"/>
    </location>
</feature>
<evidence type="ECO:0000256" key="3">
    <source>
        <dbReference type="ARBA" id="ARBA00022737"/>
    </source>
</evidence>
<dbReference type="GO" id="GO:0008270">
    <property type="term" value="F:zinc ion binding"/>
    <property type="evidence" value="ECO:0007669"/>
    <property type="project" value="UniProtKB-KW"/>
</dbReference>
<evidence type="ECO:0000256" key="4">
    <source>
        <dbReference type="ARBA" id="ARBA00022771"/>
    </source>
</evidence>
<protein>
    <recommendedName>
        <fullName evidence="9">C2H2-type domain-containing protein</fullName>
    </recommendedName>
</protein>
<proteinExistence type="predicted"/>
<evidence type="ECO:0000256" key="5">
    <source>
        <dbReference type="ARBA" id="ARBA00022833"/>
    </source>
</evidence>
<dbReference type="Proteomes" id="UP000192596">
    <property type="component" value="Unassembled WGS sequence"/>
</dbReference>
<evidence type="ECO:0000313" key="11">
    <source>
        <dbReference type="Proteomes" id="UP000192596"/>
    </source>
</evidence>
<evidence type="ECO:0000256" key="6">
    <source>
        <dbReference type="ARBA" id="ARBA00023242"/>
    </source>
</evidence>
<evidence type="ECO:0000259" key="9">
    <source>
        <dbReference type="PROSITE" id="PS50157"/>
    </source>
</evidence>
<feature type="compositionally biased region" description="Polar residues" evidence="8">
    <location>
        <begin position="147"/>
        <end position="157"/>
    </location>
</feature>
<feature type="compositionally biased region" description="Polar residues" evidence="8">
    <location>
        <begin position="652"/>
        <end position="663"/>
    </location>
</feature>
<keyword evidence="5" id="KW-0862">Zinc</keyword>
<dbReference type="GO" id="GO:0000981">
    <property type="term" value="F:DNA-binding transcription factor activity, RNA polymerase II-specific"/>
    <property type="evidence" value="ECO:0007669"/>
    <property type="project" value="TreeGrafter"/>
</dbReference>
<dbReference type="InterPro" id="IPR036236">
    <property type="entry name" value="Znf_C2H2_sf"/>
</dbReference>
<evidence type="ECO:0000256" key="7">
    <source>
        <dbReference type="PROSITE-ProRule" id="PRU00042"/>
    </source>
</evidence>
<feature type="compositionally biased region" description="Low complexity" evidence="8">
    <location>
        <begin position="387"/>
        <end position="401"/>
    </location>
</feature>
<feature type="compositionally biased region" description="Low complexity" evidence="8">
    <location>
        <begin position="77"/>
        <end position="86"/>
    </location>
</feature>
<comment type="subcellular location">
    <subcellularLocation>
        <location evidence="1">Nucleus</location>
    </subcellularLocation>
</comment>
<keyword evidence="3" id="KW-0677">Repeat</keyword>
<dbReference type="InParanoid" id="A0A1V8SJD2"/>
<feature type="region of interest" description="Disordered" evidence="8">
    <location>
        <begin position="33"/>
        <end position="158"/>
    </location>
</feature>
<evidence type="ECO:0000256" key="8">
    <source>
        <dbReference type="SAM" id="MobiDB-lite"/>
    </source>
</evidence>
<sequence>MSTTPSIRISHHHRYPSPYASYTASPIPVPMAQEPIPPPLPPPSNIAGLTSGRDPGWQWGNNPESLDFGRAAAVQPGSSLLGSGSSKSKHLGSMRLDQRNVNRRGSSISTVTGTGQECEMADDHNSDEDGSKRKSNYRLQSERRLEQTTLEGSSQAYDKQLLSRIGGPSTPNSRRQSSVSFPANMQDPAQMSLAESERSNSQLRPLTMPSHERRHSSITSIDSPGNGRWAVSIPASGAISPGFSGFWDHGTSGGSSRAQTRNGSVVFEDSALHRGSYDHSMFVNEASPMDDDHMSGLVLHDRSPSGSDDYANGKVGVKRRASSPPRDLQYLERTSVSSASGVPHNDLYHRRSMQSMQQLPNRGSPVSRYHPNHGSLSSASSWGPRHGSLGSSLSIPSIPSSATSYASGRLSPGGLSPAIDPELRSLTPISATRDMNISPGTAAVYHQRHVSAENGHAKLQRAVADTEQSPRQPLSPQSQGAFMCECCPKKPKKFDSEDDLRTHEAEKQYTCAYCPNRFKNKNEAERHQNSLHLRHHSWSCATLSGPEAAYHASFTGRYSDICGYCGEDFPNPPDLAARSEHLNTVHKFGECNKTKKFFRADHFRQHLKHSHAGTSGKWTNMLENACMKDEPLPEKRSVAAGQLGPPALVVTTSGLAGQVSRSPSVGVEETRS</sequence>
<feature type="region of interest" description="Disordered" evidence="8">
    <location>
        <begin position="293"/>
        <end position="421"/>
    </location>
</feature>
<dbReference type="GO" id="GO:0005634">
    <property type="term" value="C:nucleus"/>
    <property type="evidence" value="ECO:0007669"/>
    <property type="project" value="UniProtKB-SubCell"/>
</dbReference>
<dbReference type="SUPFAM" id="SSF57667">
    <property type="entry name" value="beta-beta-alpha zinc fingers"/>
    <property type="match status" value="1"/>
</dbReference>
<keyword evidence="2" id="KW-0479">Metal-binding</keyword>
<dbReference type="OrthoDB" id="3524154at2759"/>
<organism evidence="10 11">
    <name type="scientific">Cryoendolithus antarcticus</name>
    <dbReference type="NCBI Taxonomy" id="1507870"/>
    <lineage>
        <taxon>Eukaryota</taxon>
        <taxon>Fungi</taxon>
        <taxon>Dikarya</taxon>
        <taxon>Ascomycota</taxon>
        <taxon>Pezizomycotina</taxon>
        <taxon>Dothideomycetes</taxon>
        <taxon>Dothideomycetidae</taxon>
        <taxon>Cladosporiales</taxon>
        <taxon>Cladosporiaceae</taxon>
        <taxon>Cryoendolithus</taxon>
    </lineage>
</organism>
<dbReference type="PANTHER" id="PTHR24388">
    <property type="entry name" value="ZINC FINGER PROTEIN"/>
    <property type="match status" value="1"/>
</dbReference>
<keyword evidence="11" id="KW-1185">Reference proteome</keyword>
<keyword evidence="4 7" id="KW-0863">Zinc-finger</keyword>
<dbReference type="PANTHER" id="PTHR24388:SF54">
    <property type="entry name" value="PROTEIN ESCARGOT"/>
    <property type="match status" value="1"/>
</dbReference>
<keyword evidence="6" id="KW-0539">Nucleus</keyword>
<gene>
    <name evidence="10" type="ORF">B0A48_14931</name>
</gene>
<dbReference type="AlphaFoldDB" id="A0A1V8SJD2"/>
<comment type="caution">
    <text evidence="10">The sequence shown here is derived from an EMBL/GenBank/DDBJ whole genome shotgun (WGS) entry which is preliminary data.</text>
</comment>
<reference evidence="11" key="1">
    <citation type="submission" date="2017-03" db="EMBL/GenBank/DDBJ databases">
        <title>Genomes of endolithic fungi from Antarctica.</title>
        <authorList>
            <person name="Coleine C."/>
            <person name="Masonjones S."/>
            <person name="Stajich J.E."/>
        </authorList>
    </citation>
    <scope>NUCLEOTIDE SEQUENCE [LARGE SCALE GENOMIC DNA]</scope>
    <source>
        <strain evidence="11">CCFEE 5527</strain>
    </source>
</reference>
<name>A0A1V8SJD2_9PEZI</name>
<accession>A0A1V8SJD2</accession>
<dbReference type="InterPro" id="IPR050527">
    <property type="entry name" value="Snail/Krueppel_Znf"/>
</dbReference>
<feature type="compositionally biased region" description="Basic and acidic residues" evidence="8">
    <location>
        <begin position="293"/>
        <end position="303"/>
    </location>
</feature>
<evidence type="ECO:0000256" key="2">
    <source>
        <dbReference type="ARBA" id="ARBA00022723"/>
    </source>
</evidence>
<dbReference type="Gene3D" id="3.30.160.60">
    <property type="entry name" value="Classic Zinc Finger"/>
    <property type="match status" value="1"/>
</dbReference>
<dbReference type="PROSITE" id="PS00028">
    <property type="entry name" value="ZINC_FINGER_C2H2_1"/>
    <property type="match status" value="1"/>
</dbReference>
<evidence type="ECO:0000313" key="10">
    <source>
        <dbReference type="EMBL" id="OQN99070.1"/>
    </source>
</evidence>
<feature type="region of interest" description="Disordered" evidence="8">
    <location>
        <begin position="652"/>
        <end position="672"/>
    </location>
</feature>
<feature type="compositionally biased region" description="Pro residues" evidence="8">
    <location>
        <begin position="35"/>
        <end position="44"/>
    </location>
</feature>
<dbReference type="Pfam" id="PF24537">
    <property type="entry name" value="zf-C2H2_fungi"/>
    <property type="match status" value="1"/>
</dbReference>
<dbReference type="InterPro" id="IPR057026">
    <property type="entry name" value="Znf-C2H2_ascomycetes"/>
</dbReference>
<dbReference type="STRING" id="1507870.A0A1V8SJD2"/>
<dbReference type="GO" id="GO:0000978">
    <property type="term" value="F:RNA polymerase II cis-regulatory region sequence-specific DNA binding"/>
    <property type="evidence" value="ECO:0007669"/>
    <property type="project" value="TreeGrafter"/>
</dbReference>
<feature type="domain" description="C2H2-type" evidence="9">
    <location>
        <begin position="509"/>
        <end position="537"/>
    </location>
</feature>
<feature type="compositionally biased region" description="Basic and acidic residues" evidence="8">
    <location>
        <begin position="121"/>
        <end position="132"/>
    </location>
</feature>
<dbReference type="EMBL" id="NAJO01000042">
    <property type="protein sequence ID" value="OQN99070.1"/>
    <property type="molecule type" value="Genomic_DNA"/>
</dbReference>
<dbReference type="PROSITE" id="PS50157">
    <property type="entry name" value="ZINC_FINGER_C2H2_2"/>
    <property type="match status" value="1"/>
</dbReference>
<dbReference type="InterPro" id="IPR013087">
    <property type="entry name" value="Znf_C2H2_type"/>
</dbReference>
<feature type="compositionally biased region" description="Polar residues" evidence="8">
    <location>
        <begin position="103"/>
        <end position="115"/>
    </location>
</feature>